<proteinExistence type="predicted"/>
<gene>
    <name evidence="2" type="ORF">ACFO5S_22420</name>
</gene>
<comment type="caution">
    <text evidence="2">The sequence shown here is derived from an EMBL/GenBank/DDBJ whole genome shotgun (WGS) entry which is preliminary data.</text>
</comment>
<reference evidence="3" key="1">
    <citation type="journal article" date="2019" name="Int. J. Syst. Evol. Microbiol.">
        <title>The Global Catalogue of Microorganisms (GCM) 10K type strain sequencing project: providing services to taxonomists for standard genome sequencing and annotation.</title>
        <authorList>
            <consortium name="The Broad Institute Genomics Platform"/>
            <consortium name="The Broad Institute Genome Sequencing Center for Infectious Disease"/>
            <person name="Wu L."/>
            <person name="Ma J."/>
        </authorList>
    </citation>
    <scope>NUCLEOTIDE SEQUENCE [LARGE SCALE GENOMIC DNA]</scope>
    <source>
        <strain evidence="3">WYCCWR 13023</strain>
    </source>
</reference>
<protein>
    <recommendedName>
        <fullName evidence="4">Polymer-forming cytoskeletal protein</fullName>
    </recommendedName>
</protein>
<evidence type="ECO:0000313" key="3">
    <source>
        <dbReference type="Proteomes" id="UP001595935"/>
    </source>
</evidence>
<evidence type="ECO:0000313" key="2">
    <source>
        <dbReference type="EMBL" id="MFC4750225.1"/>
    </source>
</evidence>
<sequence>MKLKLKIKSGALQFTVFISVLIALLLAGLILYAYTFLYMKEQSKGAIENIQIADIGIQSLLEQKEINTDTLQTDFLKKENQIIKTHLSQWGIFQKGITITQFRKKKFTKTAIIGSVLLADKSPTLYVQETHNALTLVGNTKIQGIAYLPTQGVNSGYIAGNSYYGSQLIYGKSEKSTSELPKLEKTTLDGINFYLKEFKIDHQEDYINLNSGTKITNSFKEKTKGFYTGNAITLENIIISGNIIIKSETAIRVKRNALLNDLILIAPIIEIEDETTGNFQAIASKKIILGKKCNLNYPSALVLFQDNKNIPSDNYNSGDLSDNKIFIDTGSNFRGSVTYLQTKETSDFQTQIILEKDSRIKGQVYCNGNFEIKGTVSGSVYTKQFIANQAGSIFVNHIYNAIIENENIPQLYGGILFEQQPKTVIKWLY</sequence>
<organism evidence="2 3">
    <name type="scientific">Flavobacterium branchiicola</name>
    <dbReference type="NCBI Taxonomy" id="1114875"/>
    <lineage>
        <taxon>Bacteria</taxon>
        <taxon>Pseudomonadati</taxon>
        <taxon>Bacteroidota</taxon>
        <taxon>Flavobacteriia</taxon>
        <taxon>Flavobacteriales</taxon>
        <taxon>Flavobacteriaceae</taxon>
        <taxon>Flavobacterium</taxon>
    </lineage>
</organism>
<dbReference type="RefSeq" id="WP_213260216.1">
    <property type="nucleotide sequence ID" value="NZ_JAGYWA010000014.1"/>
</dbReference>
<keyword evidence="3" id="KW-1185">Reference proteome</keyword>
<keyword evidence="1" id="KW-0472">Membrane</keyword>
<evidence type="ECO:0000256" key="1">
    <source>
        <dbReference type="SAM" id="Phobius"/>
    </source>
</evidence>
<accession>A0ABV9PN31</accession>
<dbReference type="Proteomes" id="UP001595935">
    <property type="component" value="Unassembled WGS sequence"/>
</dbReference>
<name>A0ABV9PN31_9FLAO</name>
<feature type="transmembrane region" description="Helical" evidence="1">
    <location>
        <begin position="12"/>
        <end position="34"/>
    </location>
</feature>
<dbReference type="EMBL" id="JBHSGV010000014">
    <property type="protein sequence ID" value="MFC4750225.1"/>
    <property type="molecule type" value="Genomic_DNA"/>
</dbReference>
<keyword evidence="1" id="KW-0812">Transmembrane</keyword>
<keyword evidence="1" id="KW-1133">Transmembrane helix</keyword>
<evidence type="ECO:0008006" key="4">
    <source>
        <dbReference type="Google" id="ProtNLM"/>
    </source>
</evidence>